<dbReference type="OrthoDB" id="2329609at2759"/>
<name>A0A8H7PR26_9FUNG</name>
<dbReference type="AlphaFoldDB" id="A0A8H7PR26"/>
<evidence type="ECO:0000313" key="2">
    <source>
        <dbReference type="Proteomes" id="UP000612746"/>
    </source>
</evidence>
<comment type="caution">
    <text evidence="1">The sequence shown here is derived from an EMBL/GenBank/DDBJ whole genome shotgun (WGS) entry which is preliminary data.</text>
</comment>
<evidence type="ECO:0000313" key="1">
    <source>
        <dbReference type="EMBL" id="KAG2178333.1"/>
    </source>
</evidence>
<dbReference type="EMBL" id="JAEPRA010000011">
    <property type="protein sequence ID" value="KAG2178333.1"/>
    <property type="molecule type" value="Genomic_DNA"/>
</dbReference>
<accession>A0A8H7PR26</accession>
<reference evidence="1" key="1">
    <citation type="submission" date="2020-12" db="EMBL/GenBank/DDBJ databases">
        <title>Metabolic potential, ecology and presence of endohyphal bacteria is reflected in genomic diversity of Mucoromycotina.</title>
        <authorList>
            <person name="Muszewska A."/>
            <person name="Okrasinska A."/>
            <person name="Steczkiewicz K."/>
            <person name="Drgas O."/>
            <person name="Orlowska M."/>
            <person name="Perlinska-Lenart U."/>
            <person name="Aleksandrzak-Piekarczyk T."/>
            <person name="Szatraj K."/>
            <person name="Zielenkiewicz U."/>
            <person name="Pilsyk S."/>
            <person name="Malc E."/>
            <person name="Mieczkowski P."/>
            <person name="Kruszewska J.S."/>
            <person name="Biernat P."/>
            <person name="Pawlowska J."/>
        </authorList>
    </citation>
    <scope>NUCLEOTIDE SEQUENCE</scope>
    <source>
        <strain evidence="1">WA0000051536</strain>
    </source>
</reference>
<sequence>MNNIDLGDQSTWCIESSASLRRSMTLVLISGTSHCTTMRAKTSEFDLPVGSLYSVRIKVGLGSICEPGPKSPLLKVNPFPWCILDNIWSWNMHNAVASRSFVPNMFYSQFQDRHDNHADHLPKTLVRLPSFPNDEKVFNACPINAFGYGQYVMPAPEPITMDNFIKIGQHAGDFILGHRDTWRIPRGFREAGGTAWIDMEFLMTAQWTFDIPVTFTYNTLSCHQDHANVWENNPGAQNDNTKVDLSKMLSKEDKYVNERGEWGLYNVDIWEMGLECAAFRGGSGVL</sequence>
<protein>
    <submittedName>
        <fullName evidence="1">Uncharacterized protein</fullName>
    </submittedName>
</protein>
<keyword evidence="2" id="KW-1185">Reference proteome</keyword>
<organism evidence="1 2">
    <name type="scientific">Umbelopsis vinacea</name>
    <dbReference type="NCBI Taxonomy" id="44442"/>
    <lineage>
        <taxon>Eukaryota</taxon>
        <taxon>Fungi</taxon>
        <taxon>Fungi incertae sedis</taxon>
        <taxon>Mucoromycota</taxon>
        <taxon>Mucoromycotina</taxon>
        <taxon>Umbelopsidomycetes</taxon>
        <taxon>Umbelopsidales</taxon>
        <taxon>Umbelopsidaceae</taxon>
        <taxon>Umbelopsis</taxon>
    </lineage>
</organism>
<proteinExistence type="predicted"/>
<dbReference type="Proteomes" id="UP000612746">
    <property type="component" value="Unassembled WGS sequence"/>
</dbReference>
<gene>
    <name evidence="1" type="ORF">INT44_001483</name>
</gene>